<dbReference type="GO" id="GO:0000155">
    <property type="term" value="F:phosphorelay sensor kinase activity"/>
    <property type="evidence" value="ECO:0007669"/>
    <property type="project" value="InterPro"/>
</dbReference>
<dbReference type="InterPro" id="IPR003661">
    <property type="entry name" value="HisK_dim/P_dom"/>
</dbReference>
<feature type="modified residue" description="4-aspartylphosphate" evidence="12">
    <location>
        <position position="871"/>
    </location>
</feature>
<dbReference type="PROSITE" id="PS50839">
    <property type="entry name" value="CHASE"/>
    <property type="match status" value="1"/>
</dbReference>
<reference evidence="18" key="1">
    <citation type="submission" date="2016-10" db="EMBL/GenBank/DDBJ databases">
        <authorList>
            <person name="Varghese N."/>
            <person name="Submissions S."/>
        </authorList>
    </citation>
    <scope>NUCLEOTIDE SEQUENCE [LARGE SCALE GENOMIC DNA]</scope>
    <source>
        <strain evidence="18">Nm76</strain>
    </source>
</reference>
<feature type="transmembrane region" description="Helical" evidence="13">
    <location>
        <begin position="91"/>
        <end position="112"/>
    </location>
</feature>
<feature type="transmembrane region" description="Helical" evidence="13">
    <location>
        <begin position="201"/>
        <end position="219"/>
    </location>
</feature>
<dbReference type="Pfam" id="PF02518">
    <property type="entry name" value="HATPase_c"/>
    <property type="match status" value="1"/>
</dbReference>
<dbReference type="SUPFAM" id="SSF52172">
    <property type="entry name" value="CheY-like"/>
    <property type="match status" value="1"/>
</dbReference>
<evidence type="ECO:0000259" key="14">
    <source>
        <dbReference type="PROSITE" id="PS50109"/>
    </source>
</evidence>
<keyword evidence="18" id="KW-1185">Reference proteome</keyword>
<evidence type="ECO:0000256" key="1">
    <source>
        <dbReference type="ARBA" id="ARBA00000085"/>
    </source>
</evidence>
<evidence type="ECO:0000256" key="7">
    <source>
        <dbReference type="ARBA" id="ARBA00022989"/>
    </source>
</evidence>
<evidence type="ECO:0000256" key="13">
    <source>
        <dbReference type="SAM" id="Phobius"/>
    </source>
</evidence>
<dbReference type="Gene3D" id="3.30.565.10">
    <property type="entry name" value="Histidine kinase-like ATPase, C-terminal domain"/>
    <property type="match status" value="1"/>
</dbReference>
<evidence type="ECO:0000256" key="5">
    <source>
        <dbReference type="ARBA" id="ARBA00022553"/>
    </source>
</evidence>
<dbReference type="InterPro" id="IPR036890">
    <property type="entry name" value="HATPase_C_sf"/>
</dbReference>
<dbReference type="InterPro" id="IPR005467">
    <property type="entry name" value="His_kinase_dom"/>
</dbReference>
<dbReference type="PANTHER" id="PTHR45339:SF1">
    <property type="entry name" value="HYBRID SIGNAL TRANSDUCTION HISTIDINE KINASE J"/>
    <property type="match status" value="1"/>
</dbReference>
<evidence type="ECO:0000259" key="15">
    <source>
        <dbReference type="PROSITE" id="PS50110"/>
    </source>
</evidence>
<dbReference type="InterPro" id="IPR001789">
    <property type="entry name" value="Sig_transdc_resp-reg_receiver"/>
</dbReference>
<feature type="domain" description="CHASE" evidence="16">
    <location>
        <begin position="263"/>
        <end position="486"/>
    </location>
</feature>
<evidence type="ECO:0000256" key="12">
    <source>
        <dbReference type="PROSITE-ProRule" id="PRU00169"/>
    </source>
</evidence>
<keyword evidence="17" id="KW-0418">Kinase</keyword>
<dbReference type="SUPFAM" id="SSF47384">
    <property type="entry name" value="Homodimeric domain of signal transducing histidine kinase"/>
    <property type="match status" value="1"/>
</dbReference>
<dbReference type="Pfam" id="PF03924">
    <property type="entry name" value="CHASE"/>
    <property type="match status" value="1"/>
</dbReference>
<dbReference type="SMART" id="SM01079">
    <property type="entry name" value="CHASE"/>
    <property type="match status" value="1"/>
</dbReference>
<comment type="catalytic activity">
    <reaction evidence="1">
        <text>ATP + protein L-histidine = ADP + protein N-phospho-L-histidine.</text>
        <dbReference type="EC" id="2.7.13.3"/>
    </reaction>
</comment>
<dbReference type="InterPro" id="IPR042240">
    <property type="entry name" value="CHASE_sf"/>
</dbReference>
<keyword evidence="4" id="KW-1003">Cell membrane</keyword>
<evidence type="ECO:0000256" key="9">
    <source>
        <dbReference type="ARBA" id="ARBA00023136"/>
    </source>
</evidence>
<feature type="transmembrane region" description="Helical" evidence="13">
    <location>
        <begin position="132"/>
        <end position="158"/>
    </location>
</feature>
<dbReference type="Gene3D" id="3.30.450.350">
    <property type="entry name" value="CHASE domain"/>
    <property type="match status" value="1"/>
</dbReference>
<dbReference type="OrthoDB" id="5290456at2"/>
<dbReference type="FunFam" id="3.30.565.10:FF:000010">
    <property type="entry name" value="Sensor histidine kinase RcsC"/>
    <property type="match status" value="1"/>
</dbReference>
<keyword evidence="6 13" id="KW-0812">Transmembrane</keyword>
<dbReference type="AlphaFoldDB" id="A0A1H8MUL8"/>
<dbReference type="EC" id="2.7.13.3" evidence="3"/>
<proteinExistence type="predicted"/>
<evidence type="ECO:0000256" key="8">
    <source>
        <dbReference type="ARBA" id="ARBA00023012"/>
    </source>
</evidence>
<keyword evidence="7 13" id="KW-1133">Transmembrane helix</keyword>
<evidence type="ECO:0000256" key="11">
    <source>
        <dbReference type="ARBA" id="ARBA00070152"/>
    </source>
</evidence>
<evidence type="ECO:0000256" key="4">
    <source>
        <dbReference type="ARBA" id="ARBA00022475"/>
    </source>
</evidence>
<dbReference type="Pfam" id="PF00512">
    <property type="entry name" value="HisKA"/>
    <property type="match status" value="1"/>
</dbReference>
<dbReference type="InterPro" id="IPR003594">
    <property type="entry name" value="HATPase_dom"/>
</dbReference>
<dbReference type="SMART" id="SM00448">
    <property type="entry name" value="REC"/>
    <property type="match status" value="1"/>
</dbReference>
<dbReference type="PROSITE" id="PS50110">
    <property type="entry name" value="RESPONSE_REGULATORY"/>
    <property type="match status" value="1"/>
</dbReference>
<dbReference type="STRING" id="42354.SAMN05216333_10632"/>
<evidence type="ECO:0000259" key="16">
    <source>
        <dbReference type="PROSITE" id="PS50839"/>
    </source>
</evidence>
<name>A0A1H8MUL8_9PROT</name>
<evidence type="ECO:0000256" key="6">
    <source>
        <dbReference type="ARBA" id="ARBA00022692"/>
    </source>
</evidence>
<organism evidence="17 18">
    <name type="scientific">Nitrosomonas oligotropha</name>
    <dbReference type="NCBI Taxonomy" id="42354"/>
    <lineage>
        <taxon>Bacteria</taxon>
        <taxon>Pseudomonadati</taxon>
        <taxon>Pseudomonadota</taxon>
        <taxon>Betaproteobacteria</taxon>
        <taxon>Nitrosomonadales</taxon>
        <taxon>Nitrosomonadaceae</taxon>
        <taxon>Nitrosomonas</taxon>
    </lineage>
</organism>
<evidence type="ECO:0000256" key="10">
    <source>
        <dbReference type="ARBA" id="ARBA00058004"/>
    </source>
</evidence>
<dbReference type="InterPro" id="IPR004358">
    <property type="entry name" value="Sig_transdc_His_kin-like_C"/>
</dbReference>
<comment type="subcellular location">
    <subcellularLocation>
        <location evidence="2">Cell membrane</location>
        <topology evidence="2">Multi-pass membrane protein</topology>
    </subcellularLocation>
</comment>
<keyword evidence="17" id="KW-0808">Transferase</keyword>
<keyword evidence="9 13" id="KW-0472">Membrane</keyword>
<dbReference type="PRINTS" id="PR00344">
    <property type="entry name" value="BCTRLSENSOR"/>
</dbReference>
<keyword evidence="5 12" id="KW-0597">Phosphoprotein</keyword>
<dbReference type="InterPro" id="IPR011006">
    <property type="entry name" value="CheY-like_superfamily"/>
</dbReference>
<keyword evidence="8" id="KW-0902">Two-component regulatory system</keyword>
<comment type="function">
    <text evidence="10">Member of the two-component regulatory system BvgS/BvgA. Phosphorylates BvgA via a four-step phosphorelay in response to environmental signals.</text>
</comment>
<feature type="domain" description="Histidine kinase" evidence="14">
    <location>
        <begin position="568"/>
        <end position="790"/>
    </location>
</feature>
<dbReference type="InterPro" id="IPR036097">
    <property type="entry name" value="HisK_dim/P_sf"/>
</dbReference>
<dbReference type="CDD" id="cd17546">
    <property type="entry name" value="REC_hyHK_CKI1_RcsC-like"/>
    <property type="match status" value="1"/>
</dbReference>
<dbReference type="Pfam" id="PF00072">
    <property type="entry name" value="Response_reg"/>
    <property type="match status" value="1"/>
</dbReference>
<sequence length="949" mass="104454">MLDQTRTSTGVSLKIIRHNAFAATGYALLGFLGLLLAIPPGYASPVFPAAGLALALTLVLGYRVLPGIWVGSMGLNVWVAWNHNAFTQDSILIAAFLGMGAMLQAAIGAWLVRRYIKDRWQTLMREQEIFAFFLLGGPLSCVISVSIAHLTLFFSGAIHADDITWSWWNWWAGDTFGVLVFAPLLLAFFGKQSCWKTRKIVIAPIMLILVVLIVTGFVSTSRLENRQQHAEIQSIGQNIAFLLQERFNAYNETLSALRRLAELNPAMSYQQFDYFTQEILQESHGIAGLSYNYFVRDRDRQQFEQTQSGSVPGKPFHITEMDAQGEITVASKRPEYIVVTYITPLGSNLRAIGYDIYSNPVRAEAIDRARHSSQPAATGLINLVQDQHNKAGILVLHPAYRQNFDQSGPEHAAEFIGFVVGALKIPDMVKSATGSIATSGIVFQLSDSAGQRDSQLLFSSAPGVSIDPRFDWRTTLMMADRSWELVIFPDAKWLSAHRPWQAWTLCFAGLLVASMLQMLMLVTTGRTLLIQETVDEQTAQLRANSEALRQAMVAAESANLAKSQFLATMSHEIRTPLNGILGMAYLLQMPDINDNERLDYARVIITSGNNLLVILNDILDLSKIEAGQIKLENHVFDPGQLLLETAALFAESANMKGLALDVSWHGEPQMRYCSDSFRISQMLANLVNNAIKFTPQGFVRIEARELRNASAETLLEFTVTDSGIGIPADKHDKLFKPFSQVDASTTRQYGGTGLGLSIVHHLAQLLGGSVGVESQEGKGARIWFRVRATPASAGDASNPAASDTRITGEVPVRTASPQAGVILVAEDNAISRTVIVALLEKQGFRCKVVENGQEAVNAVMQGMQPALVLMDCEMPVMNGYQATEKIRQWERETGKAHLPIIALTANAFEDNRQRCFAAGMDDFLAKPVNMNLLVVALNKWANRHTGSSH</sequence>
<feature type="domain" description="Response regulatory" evidence="15">
    <location>
        <begin position="821"/>
        <end position="941"/>
    </location>
</feature>
<evidence type="ECO:0000313" key="17">
    <source>
        <dbReference type="EMBL" id="SEO21102.1"/>
    </source>
</evidence>
<dbReference type="EMBL" id="FODO01000006">
    <property type="protein sequence ID" value="SEO21102.1"/>
    <property type="molecule type" value="Genomic_DNA"/>
</dbReference>
<protein>
    <recommendedName>
        <fullName evidence="11">Virulence sensor protein BvgS</fullName>
        <ecNumber evidence="3">2.7.13.3</ecNumber>
    </recommendedName>
</protein>
<dbReference type="GO" id="GO:0005886">
    <property type="term" value="C:plasma membrane"/>
    <property type="evidence" value="ECO:0007669"/>
    <property type="project" value="UniProtKB-SubCell"/>
</dbReference>
<evidence type="ECO:0000256" key="3">
    <source>
        <dbReference type="ARBA" id="ARBA00012438"/>
    </source>
</evidence>
<dbReference type="Gene3D" id="1.10.287.130">
    <property type="match status" value="1"/>
</dbReference>
<evidence type="ECO:0000313" key="18">
    <source>
        <dbReference type="Proteomes" id="UP000198814"/>
    </source>
</evidence>
<evidence type="ECO:0000256" key="2">
    <source>
        <dbReference type="ARBA" id="ARBA00004651"/>
    </source>
</evidence>
<feature type="transmembrane region" description="Helical" evidence="13">
    <location>
        <begin position="170"/>
        <end position="189"/>
    </location>
</feature>
<dbReference type="CDD" id="cd00082">
    <property type="entry name" value="HisKA"/>
    <property type="match status" value="1"/>
</dbReference>
<dbReference type="CDD" id="cd16922">
    <property type="entry name" value="HATPase_EvgS-ArcB-TorS-like"/>
    <property type="match status" value="1"/>
</dbReference>
<dbReference type="Pfam" id="PF05231">
    <property type="entry name" value="MASE1"/>
    <property type="match status" value="1"/>
</dbReference>
<dbReference type="SMART" id="SM00387">
    <property type="entry name" value="HATPase_c"/>
    <property type="match status" value="1"/>
</dbReference>
<dbReference type="InterPro" id="IPR007895">
    <property type="entry name" value="MASE1"/>
</dbReference>
<dbReference type="InterPro" id="IPR006189">
    <property type="entry name" value="CHASE_dom"/>
</dbReference>
<dbReference type="Gene3D" id="3.40.50.2300">
    <property type="match status" value="1"/>
</dbReference>
<dbReference type="PANTHER" id="PTHR45339">
    <property type="entry name" value="HYBRID SIGNAL TRANSDUCTION HISTIDINE KINASE J"/>
    <property type="match status" value="1"/>
</dbReference>
<dbReference type="PROSITE" id="PS50109">
    <property type="entry name" value="HIS_KIN"/>
    <property type="match status" value="1"/>
</dbReference>
<feature type="transmembrane region" description="Helical" evidence="13">
    <location>
        <begin position="20"/>
        <end position="38"/>
    </location>
</feature>
<accession>A0A1H8MUL8</accession>
<feature type="transmembrane region" description="Helical" evidence="13">
    <location>
        <begin position="50"/>
        <end position="71"/>
    </location>
</feature>
<dbReference type="SMART" id="SM00388">
    <property type="entry name" value="HisKA"/>
    <property type="match status" value="1"/>
</dbReference>
<dbReference type="Proteomes" id="UP000198814">
    <property type="component" value="Unassembled WGS sequence"/>
</dbReference>
<gene>
    <name evidence="17" type="ORF">SAMN05216333_10632</name>
</gene>
<dbReference type="SUPFAM" id="SSF55874">
    <property type="entry name" value="ATPase domain of HSP90 chaperone/DNA topoisomerase II/histidine kinase"/>
    <property type="match status" value="1"/>
</dbReference>